<name>A0A4Q9FMC3_9FLAO</name>
<dbReference type="Gene3D" id="1.10.10.60">
    <property type="entry name" value="Homeodomain-like"/>
    <property type="match status" value="2"/>
</dbReference>
<organism evidence="5 6">
    <name type="scientific">Hyunsoonleella pacifica</name>
    <dbReference type="NCBI Taxonomy" id="1080224"/>
    <lineage>
        <taxon>Bacteria</taxon>
        <taxon>Pseudomonadati</taxon>
        <taxon>Bacteroidota</taxon>
        <taxon>Flavobacteriia</taxon>
        <taxon>Flavobacteriales</taxon>
        <taxon>Flavobacteriaceae</taxon>
    </lineage>
</organism>
<dbReference type="InterPro" id="IPR011051">
    <property type="entry name" value="RmlC_Cupin_sf"/>
</dbReference>
<gene>
    <name evidence="5" type="ORF">EYD46_09365</name>
</gene>
<keyword evidence="6" id="KW-1185">Reference proteome</keyword>
<accession>A0A4Q9FMC3</accession>
<dbReference type="InterPro" id="IPR009057">
    <property type="entry name" value="Homeodomain-like_sf"/>
</dbReference>
<keyword evidence="3" id="KW-0804">Transcription</keyword>
<evidence type="ECO:0000313" key="5">
    <source>
        <dbReference type="EMBL" id="TBN15341.1"/>
    </source>
</evidence>
<dbReference type="PROSITE" id="PS00041">
    <property type="entry name" value="HTH_ARAC_FAMILY_1"/>
    <property type="match status" value="1"/>
</dbReference>
<dbReference type="GO" id="GO:0003700">
    <property type="term" value="F:DNA-binding transcription factor activity"/>
    <property type="evidence" value="ECO:0007669"/>
    <property type="project" value="InterPro"/>
</dbReference>
<evidence type="ECO:0000313" key="6">
    <source>
        <dbReference type="Proteomes" id="UP000292372"/>
    </source>
</evidence>
<evidence type="ECO:0000256" key="1">
    <source>
        <dbReference type="ARBA" id="ARBA00023015"/>
    </source>
</evidence>
<dbReference type="AlphaFoldDB" id="A0A4Q9FMC3"/>
<dbReference type="Proteomes" id="UP000292372">
    <property type="component" value="Unassembled WGS sequence"/>
</dbReference>
<dbReference type="RefSeq" id="WP_130936828.1">
    <property type="nucleotide sequence ID" value="NZ_BMEE01000004.1"/>
</dbReference>
<dbReference type="Pfam" id="PF22200">
    <property type="entry name" value="ExsA_N"/>
    <property type="match status" value="1"/>
</dbReference>
<dbReference type="SUPFAM" id="SSF46689">
    <property type="entry name" value="Homeodomain-like"/>
    <property type="match status" value="2"/>
</dbReference>
<keyword evidence="2" id="KW-0238">DNA-binding</keyword>
<dbReference type="EMBL" id="SIRS01000004">
    <property type="protein sequence ID" value="TBN15341.1"/>
    <property type="molecule type" value="Genomic_DNA"/>
</dbReference>
<dbReference type="PANTHER" id="PTHR43280">
    <property type="entry name" value="ARAC-FAMILY TRANSCRIPTIONAL REGULATOR"/>
    <property type="match status" value="1"/>
</dbReference>
<evidence type="ECO:0000256" key="2">
    <source>
        <dbReference type="ARBA" id="ARBA00023125"/>
    </source>
</evidence>
<evidence type="ECO:0000256" key="3">
    <source>
        <dbReference type="ARBA" id="ARBA00023163"/>
    </source>
</evidence>
<evidence type="ECO:0000259" key="4">
    <source>
        <dbReference type="PROSITE" id="PS01124"/>
    </source>
</evidence>
<dbReference type="SUPFAM" id="SSF51182">
    <property type="entry name" value="RmlC-like cupins"/>
    <property type="match status" value="1"/>
</dbReference>
<dbReference type="SMART" id="SM00342">
    <property type="entry name" value="HTH_ARAC"/>
    <property type="match status" value="1"/>
</dbReference>
<keyword evidence="1" id="KW-0805">Transcription regulation</keyword>
<dbReference type="PANTHER" id="PTHR43280:SF2">
    <property type="entry name" value="HTH-TYPE TRANSCRIPTIONAL REGULATOR EXSA"/>
    <property type="match status" value="1"/>
</dbReference>
<sequence>MAIDVYNHFLKHPRYNKLVGNDFLLVEYKCPLEVENFKLWTDTPFITYVISGQKDWTALEGTYTIKKGEALFINKGVYNTKQYFEVDYCVMLFFITDDFIRRFVKTNKDVLKTPITNNPKAQIFPIQVEDSLNSLFLSVFNYMNQGNNIPKDLVEIKFRELLFNIALNPSNQNLISFFKSLTHTEKTLLNDVMMKNFHCDLKLEDYARIYGKSLSTFKRDFQNYYNETPRKWLNTKRLEYAKTLLENPELNINDVCFESGFKNVAHFNRSFKEKYQYPPNQYRKLFINK</sequence>
<feature type="domain" description="HTH araC/xylS-type" evidence="4">
    <location>
        <begin position="187"/>
        <end position="285"/>
    </location>
</feature>
<dbReference type="OrthoDB" id="4480133at2"/>
<protein>
    <submittedName>
        <fullName evidence="5">AraC family transcriptional regulator</fullName>
    </submittedName>
</protein>
<dbReference type="PROSITE" id="PS01124">
    <property type="entry name" value="HTH_ARAC_FAMILY_2"/>
    <property type="match status" value="1"/>
</dbReference>
<comment type="caution">
    <text evidence="5">The sequence shown here is derived from an EMBL/GenBank/DDBJ whole genome shotgun (WGS) entry which is preliminary data.</text>
</comment>
<dbReference type="GO" id="GO:0043565">
    <property type="term" value="F:sequence-specific DNA binding"/>
    <property type="evidence" value="ECO:0007669"/>
    <property type="project" value="InterPro"/>
</dbReference>
<reference evidence="5 6" key="1">
    <citation type="journal article" date="2015" name="Int. J. Syst. Evol. Microbiol.">
        <title>Hyunsoonleella pacifica sp. nov., isolated from seawater of South Pacific Gyre.</title>
        <authorList>
            <person name="Gao X."/>
            <person name="Zhang Z."/>
            <person name="Dai X."/>
            <person name="Zhang X.H."/>
        </authorList>
    </citation>
    <scope>NUCLEOTIDE SEQUENCE [LARGE SCALE GENOMIC DNA]</scope>
    <source>
        <strain evidence="5 6">SW033</strain>
    </source>
</reference>
<dbReference type="InterPro" id="IPR054015">
    <property type="entry name" value="ExsA-like_N"/>
</dbReference>
<dbReference type="Pfam" id="PF12833">
    <property type="entry name" value="HTH_18"/>
    <property type="match status" value="1"/>
</dbReference>
<proteinExistence type="predicted"/>
<dbReference type="InterPro" id="IPR018060">
    <property type="entry name" value="HTH_AraC"/>
</dbReference>
<dbReference type="InterPro" id="IPR018062">
    <property type="entry name" value="HTH_AraC-typ_CS"/>
</dbReference>